<comment type="caution">
    <text evidence="1">The sequence shown here is derived from an EMBL/GenBank/DDBJ whole genome shotgun (WGS) entry which is preliminary data.</text>
</comment>
<sequence>MKGMQEAFDNKVPVVFQTLKSYIPVDQRIVYHSGIVAFVDEILYKTLFDSKCRTFPKFIEENNLYVGISQKFSALSEAKKQYQYALDALEIGRKRNSHCACFDDCVMPIISNLIYPFSSSQTAASNLFVFFLANRKLLLLLFFARTIVSIPRFLQWLIQNNSATKGTMSLFCFGACQAF</sequence>
<reference evidence="1 2" key="1">
    <citation type="submission" date="2015-06" db="EMBL/GenBank/DDBJ databases">
        <title>Draft genome of the moderately acidophilic sulfate reducer Candidatus Desulfosporosinus acididurans strain M1.</title>
        <authorList>
            <person name="Poehlein A."/>
            <person name="Petzsch P."/>
            <person name="Johnson B.D."/>
            <person name="Schloemann M."/>
            <person name="Daniel R."/>
            <person name="Muehling M."/>
        </authorList>
    </citation>
    <scope>NUCLEOTIDE SEQUENCE [LARGE SCALE GENOMIC DNA]</scope>
    <source>
        <strain evidence="1 2">M1</strain>
    </source>
</reference>
<evidence type="ECO:0000313" key="2">
    <source>
        <dbReference type="Proteomes" id="UP000036356"/>
    </source>
</evidence>
<evidence type="ECO:0000313" key="1">
    <source>
        <dbReference type="EMBL" id="KLU64479.1"/>
    </source>
</evidence>
<keyword evidence="2" id="KW-1185">Reference proteome</keyword>
<dbReference type="Proteomes" id="UP000036356">
    <property type="component" value="Unassembled WGS sequence"/>
</dbReference>
<accession>A0A0J1FLT1</accession>
<gene>
    <name evidence="1" type="ORF">DEAC_c36810</name>
</gene>
<protein>
    <submittedName>
        <fullName evidence="1">Uncharacterized protein</fullName>
    </submittedName>
</protein>
<organism evidence="1 2">
    <name type="scientific">Desulfosporosinus acididurans</name>
    <dbReference type="NCBI Taxonomy" id="476652"/>
    <lineage>
        <taxon>Bacteria</taxon>
        <taxon>Bacillati</taxon>
        <taxon>Bacillota</taxon>
        <taxon>Clostridia</taxon>
        <taxon>Eubacteriales</taxon>
        <taxon>Desulfitobacteriaceae</taxon>
        <taxon>Desulfosporosinus</taxon>
    </lineage>
</organism>
<dbReference type="EMBL" id="LDZY01000014">
    <property type="protein sequence ID" value="KLU64479.1"/>
    <property type="molecule type" value="Genomic_DNA"/>
</dbReference>
<dbReference type="PATRIC" id="fig|476652.3.peg.3891"/>
<proteinExistence type="predicted"/>
<dbReference type="RefSeq" id="WP_047811459.1">
    <property type="nucleotide sequence ID" value="NZ_LDZY01000014.1"/>
</dbReference>
<dbReference type="AlphaFoldDB" id="A0A0J1FLT1"/>
<name>A0A0J1FLT1_9FIRM</name>